<dbReference type="AlphaFoldDB" id="A0A1S2LL71"/>
<comment type="caution">
    <text evidence="1">The sequence shown here is derived from an EMBL/GenBank/DDBJ whole genome shotgun (WGS) entry which is preliminary data.</text>
</comment>
<gene>
    <name evidence="1" type="ORF">BKP35_10395</name>
</gene>
<organism evidence="1 2">
    <name type="scientific">Anaerobacillus arseniciselenatis</name>
    <dbReference type="NCBI Taxonomy" id="85682"/>
    <lineage>
        <taxon>Bacteria</taxon>
        <taxon>Bacillati</taxon>
        <taxon>Bacillota</taxon>
        <taxon>Bacilli</taxon>
        <taxon>Bacillales</taxon>
        <taxon>Bacillaceae</taxon>
        <taxon>Anaerobacillus</taxon>
    </lineage>
</organism>
<reference evidence="1 2" key="1">
    <citation type="submission" date="2016-10" db="EMBL/GenBank/DDBJ databases">
        <title>Draft genome sequences of four alkaliphilic bacteria belonging to the Anaerobacillus genus.</title>
        <authorList>
            <person name="Bassil N.M."/>
            <person name="Lloyd J.R."/>
        </authorList>
    </citation>
    <scope>NUCLEOTIDE SEQUENCE [LARGE SCALE GENOMIC DNA]</scope>
    <source>
        <strain evidence="1 2">DSM 15340</strain>
    </source>
</reference>
<evidence type="ECO:0000313" key="2">
    <source>
        <dbReference type="Proteomes" id="UP000180098"/>
    </source>
</evidence>
<dbReference type="RefSeq" id="WP_071313267.1">
    <property type="nucleotide sequence ID" value="NZ_MLQQ01000018.1"/>
</dbReference>
<dbReference type="OrthoDB" id="2970446at2"/>
<sequence>MEQLSKIDVEIATCAIMKHFKQRYKREFKFEYDLKQGDELRINEMIYRWGYKRAMIACLGAIYFYKKKWKSDKFKWLSINQVFTFIGEGVLEMYDNKEYKPKIPKVIF</sequence>
<proteinExistence type="predicted"/>
<evidence type="ECO:0000313" key="1">
    <source>
        <dbReference type="EMBL" id="OIJ12960.1"/>
    </source>
</evidence>
<keyword evidence="2" id="KW-1185">Reference proteome</keyword>
<accession>A0A1S2LL71</accession>
<dbReference type="EMBL" id="MLQQ01000018">
    <property type="protein sequence ID" value="OIJ12960.1"/>
    <property type="molecule type" value="Genomic_DNA"/>
</dbReference>
<protein>
    <submittedName>
        <fullName evidence="1">Uncharacterized protein</fullName>
    </submittedName>
</protein>
<dbReference type="Proteomes" id="UP000180098">
    <property type="component" value="Unassembled WGS sequence"/>
</dbReference>
<name>A0A1S2LL71_9BACI</name>